<accession>A0A4C1VZU4</accession>
<gene>
    <name evidence="1" type="ORF">EVAR_31226_1</name>
</gene>
<sequence length="134" mass="15791">MRRLEKCDLHKNEMHAMRVHAADYKYGNVLFQDWTLGTLSLFSNYVLCHRAGNIPIRAKFREVISSTGKAMRPEKQVYADVRTQHFGQSNRTKYPRALAWKSTPRTPQYLTLKLHYTHQFAYFLTCDSFSMKKV</sequence>
<dbReference type="Proteomes" id="UP000299102">
    <property type="component" value="Unassembled WGS sequence"/>
</dbReference>
<dbReference type="EMBL" id="BGZK01000451">
    <property type="protein sequence ID" value="GBP44333.1"/>
    <property type="molecule type" value="Genomic_DNA"/>
</dbReference>
<keyword evidence="2" id="KW-1185">Reference proteome</keyword>
<dbReference type="AlphaFoldDB" id="A0A4C1VZU4"/>
<name>A0A4C1VZU4_EUMVA</name>
<evidence type="ECO:0000313" key="2">
    <source>
        <dbReference type="Proteomes" id="UP000299102"/>
    </source>
</evidence>
<evidence type="ECO:0000313" key="1">
    <source>
        <dbReference type="EMBL" id="GBP44333.1"/>
    </source>
</evidence>
<protein>
    <submittedName>
        <fullName evidence="1">Uncharacterized protein</fullName>
    </submittedName>
</protein>
<organism evidence="1 2">
    <name type="scientific">Eumeta variegata</name>
    <name type="common">Bagworm moth</name>
    <name type="synonym">Eumeta japonica</name>
    <dbReference type="NCBI Taxonomy" id="151549"/>
    <lineage>
        <taxon>Eukaryota</taxon>
        <taxon>Metazoa</taxon>
        <taxon>Ecdysozoa</taxon>
        <taxon>Arthropoda</taxon>
        <taxon>Hexapoda</taxon>
        <taxon>Insecta</taxon>
        <taxon>Pterygota</taxon>
        <taxon>Neoptera</taxon>
        <taxon>Endopterygota</taxon>
        <taxon>Lepidoptera</taxon>
        <taxon>Glossata</taxon>
        <taxon>Ditrysia</taxon>
        <taxon>Tineoidea</taxon>
        <taxon>Psychidae</taxon>
        <taxon>Oiketicinae</taxon>
        <taxon>Eumeta</taxon>
    </lineage>
</organism>
<comment type="caution">
    <text evidence="1">The sequence shown here is derived from an EMBL/GenBank/DDBJ whole genome shotgun (WGS) entry which is preliminary data.</text>
</comment>
<proteinExistence type="predicted"/>
<reference evidence="1 2" key="1">
    <citation type="journal article" date="2019" name="Commun. Biol.">
        <title>The bagworm genome reveals a unique fibroin gene that provides high tensile strength.</title>
        <authorList>
            <person name="Kono N."/>
            <person name="Nakamura H."/>
            <person name="Ohtoshi R."/>
            <person name="Tomita M."/>
            <person name="Numata K."/>
            <person name="Arakawa K."/>
        </authorList>
    </citation>
    <scope>NUCLEOTIDE SEQUENCE [LARGE SCALE GENOMIC DNA]</scope>
</reference>